<accession>A0A5S4FCA1</accession>
<gene>
    <name evidence="1" type="ORF">ETD86_27255</name>
</gene>
<proteinExistence type="predicted"/>
<protein>
    <recommendedName>
        <fullName evidence="3">ABC transporter ATP-binding protein</fullName>
    </recommendedName>
</protein>
<dbReference type="Proteomes" id="UP000309128">
    <property type="component" value="Unassembled WGS sequence"/>
</dbReference>
<sequence length="115" mass="11751">MSEMALTVDHLIVVGRGQLLADAGVEELTGLQSVLVRAAWSQELARLLSAEGATVRGSGSALTITGMDSAAIGALAAELGLALAELTLQRTTLEEAYMDLTGDTSAPPPSASRAE</sequence>
<organism evidence="1 2">
    <name type="scientific">Nonomuraea turkmeniaca</name>
    <dbReference type="NCBI Taxonomy" id="103838"/>
    <lineage>
        <taxon>Bacteria</taxon>
        <taxon>Bacillati</taxon>
        <taxon>Actinomycetota</taxon>
        <taxon>Actinomycetes</taxon>
        <taxon>Streptosporangiales</taxon>
        <taxon>Streptosporangiaceae</taxon>
        <taxon>Nonomuraea</taxon>
    </lineage>
</organism>
<comment type="caution">
    <text evidence="1">The sequence shown here is derived from an EMBL/GenBank/DDBJ whole genome shotgun (WGS) entry which is preliminary data.</text>
</comment>
<evidence type="ECO:0008006" key="3">
    <source>
        <dbReference type="Google" id="ProtNLM"/>
    </source>
</evidence>
<evidence type="ECO:0000313" key="2">
    <source>
        <dbReference type="Proteomes" id="UP000309128"/>
    </source>
</evidence>
<reference evidence="1 2" key="1">
    <citation type="submission" date="2019-05" db="EMBL/GenBank/DDBJ databases">
        <title>Draft genome sequence of Nonomuraea turkmeniaca DSM 43926.</title>
        <authorList>
            <person name="Saricaoglu S."/>
            <person name="Isik K."/>
        </authorList>
    </citation>
    <scope>NUCLEOTIDE SEQUENCE [LARGE SCALE GENOMIC DNA]</scope>
    <source>
        <strain evidence="1 2">DSM 43926</strain>
    </source>
</reference>
<dbReference type="AlphaFoldDB" id="A0A5S4FCA1"/>
<keyword evidence="2" id="KW-1185">Reference proteome</keyword>
<dbReference type="EMBL" id="VCKY01000100">
    <property type="protein sequence ID" value="TMR15475.1"/>
    <property type="molecule type" value="Genomic_DNA"/>
</dbReference>
<evidence type="ECO:0000313" key="1">
    <source>
        <dbReference type="EMBL" id="TMR15475.1"/>
    </source>
</evidence>
<name>A0A5S4FCA1_9ACTN</name>